<keyword evidence="5 7" id="KW-1133">Transmembrane helix</keyword>
<proteinExistence type="predicted"/>
<keyword evidence="6 7" id="KW-0472">Membrane</keyword>
<dbReference type="SUPFAM" id="SSF56112">
    <property type="entry name" value="Protein kinase-like (PK-like)"/>
    <property type="match status" value="1"/>
</dbReference>
<evidence type="ECO:0000256" key="5">
    <source>
        <dbReference type="ARBA" id="ARBA00022989"/>
    </source>
</evidence>
<dbReference type="InterPro" id="IPR011009">
    <property type="entry name" value="Kinase-like_dom_sf"/>
</dbReference>
<organism evidence="9 10">
    <name type="scientific">Lithospermum erythrorhizon</name>
    <name type="common">Purple gromwell</name>
    <name type="synonym">Lithospermum officinale var. erythrorhizon</name>
    <dbReference type="NCBI Taxonomy" id="34254"/>
    <lineage>
        <taxon>Eukaryota</taxon>
        <taxon>Viridiplantae</taxon>
        <taxon>Streptophyta</taxon>
        <taxon>Embryophyta</taxon>
        <taxon>Tracheophyta</taxon>
        <taxon>Spermatophyta</taxon>
        <taxon>Magnoliopsida</taxon>
        <taxon>eudicotyledons</taxon>
        <taxon>Gunneridae</taxon>
        <taxon>Pentapetalae</taxon>
        <taxon>asterids</taxon>
        <taxon>lamiids</taxon>
        <taxon>Boraginales</taxon>
        <taxon>Boraginaceae</taxon>
        <taxon>Boraginoideae</taxon>
        <taxon>Lithospermeae</taxon>
        <taxon>Lithospermum</taxon>
    </lineage>
</organism>
<dbReference type="GO" id="GO:0004672">
    <property type="term" value="F:protein kinase activity"/>
    <property type="evidence" value="ECO:0007669"/>
    <property type="project" value="InterPro"/>
</dbReference>
<evidence type="ECO:0000256" key="1">
    <source>
        <dbReference type="ARBA" id="ARBA00004370"/>
    </source>
</evidence>
<evidence type="ECO:0000256" key="6">
    <source>
        <dbReference type="ARBA" id="ARBA00023136"/>
    </source>
</evidence>
<gene>
    <name evidence="9" type="ORF">LIER_34621</name>
</gene>
<dbReference type="SUPFAM" id="SSF52058">
    <property type="entry name" value="L domain-like"/>
    <property type="match status" value="1"/>
</dbReference>
<comment type="subcellular location">
    <subcellularLocation>
        <location evidence="1">Membrane</location>
    </subcellularLocation>
</comment>
<evidence type="ECO:0000256" key="4">
    <source>
        <dbReference type="ARBA" id="ARBA00022737"/>
    </source>
</evidence>
<keyword evidence="10" id="KW-1185">Reference proteome</keyword>
<dbReference type="InterPro" id="IPR001245">
    <property type="entry name" value="Ser-Thr/Tyr_kinase_cat_dom"/>
</dbReference>
<reference evidence="9 10" key="1">
    <citation type="submission" date="2024-01" db="EMBL/GenBank/DDBJ databases">
        <title>The complete chloroplast genome sequence of Lithospermum erythrorhizon: insights into the phylogenetic relationship among Boraginaceae species and the maternal lineages of purple gromwells.</title>
        <authorList>
            <person name="Okada T."/>
            <person name="Watanabe K."/>
        </authorList>
    </citation>
    <scope>NUCLEOTIDE SEQUENCE [LARGE SCALE GENOMIC DNA]</scope>
</reference>
<dbReference type="Pfam" id="PF00560">
    <property type="entry name" value="LRR_1"/>
    <property type="match status" value="1"/>
</dbReference>
<keyword evidence="4" id="KW-0677">Repeat</keyword>
<dbReference type="InterPro" id="IPR046959">
    <property type="entry name" value="PRK1-6/SRF4-like"/>
</dbReference>
<dbReference type="InterPro" id="IPR032675">
    <property type="entry name" value="LRR_dom_sf"/>
</dbReference>
<dbReference type="Gene3D" id="3.80.10.10">
    <property type="entry name" value="Ribonuclease Inhibitor"/>
    <property type="match status" value="1"/>
</dbReference>
<evidence type="ECO:0000313" key="9">
    <source>
        <dbReference type="EMBL" id="GAA0187333.1"/>
    </source>
</evidence>
<evidence type="ECO:0000256" key="7">
    <source>
        <dbReference type="SAM" id="Phobius"/>
    </source>
</evidence>
<feature type="transmembrane region" description="Helical" evidence="7">
    <location>
        <begin position="20"/>
        <end position="47"/>
    </location>
</feature>
<dbReference type="GO" id="GO:0005524">
    <property type="term" value="F:ATP binding"/>
    <property type="evidence" value="ECO:0007669"/>
    <property type="project" value="InterPro"/>
</dbReference>
<evidence type="ECO:0000259" key="8">
    <source>
        <dbReference type="PROSITE" id="PS50011"/>
    </source>
</evidence>
<keyword evidence="9" id="KW-0675">Receptor</keyword>
<dbReference type="EMBL" id="BAABME010014609">
    <property type="protein sequence ID" value="GAA0187333.1"/>
    <property type="molecule type" value="Genomic_DNA"/>
</dbReference>
<name>A0AAV3S020_LITER</name>
<comment type="caution">
    <text evidence="9">The sequence shown here is derived from an EMBL/GenBank/DDBJ whole genome shotgun (WGS) entry which is preliminary data.</text>
</comment>
<evidence type="ECO:0000256" key="2">
    <source>
        <dbReference type="ARBA" id="ARBA00022614"/>
    </source>
</evidence>
<dbReference type="AlphaFoldDB" id="A0AAV3S020"/>
<dbReference type="PROSITE" id="PS50011">
    <property type="entry name" value="PROTEIN_KINASE_DOM"/>
    <property type="match status" value="1"/>
</dbReference>
<feature type="domain" description="Protein kinase" evidence="8">
    <location>
        <begin position="365"/>
        <end position="641"/>
    </location>
</feature>
<dbReference type="PANTHER" id="PTHR48007:SF29">
    <property type="entry name" value="POLLEN RECEPTOR-LIKE KINASE 3"/>
    <property type="match status" value="1"/>
</dbReference>
<dbReference type="Gene3D" id="1.10.510.10">
    <property type="entry name" value="Transferase(Phosphotransferase) domain 1"/>
    <property type="match status" value="1"/>
</dbReference>
<evidence type="ECO:0000256" key="3">
    <source>
        <dbReference type="ARBA" id="ARBA00022692"/>
    </source>
</evidence>
<dbReference type="Gene3D" id="3.30.200.20">
    <property type="entry name" value="Phosphorylase Kinase, domain 1"/>
    <property type="match status" value="1"/>
</dbReference>
<keyword evidence="2" id="KW-0433">Leucine-rich repeat</keyword>
<evidence type="ECO:0000313" key="10">
    <source>
        <dbReference type="Proteomes" id="UP001454036"/>
    </source>
</evidence>
<dbReference type="PANTHER" id="PTHR48007">
    <property type="entry name" value="LEUCINE-RICH REPEAT RECEPTOR-LIKE PROTEIN KINASE PXC1"/>
    <property type="match status" value="1"/>
</dbReference>
<dbReference type="InterPro" id="IPR000719">
    <property type="entry name" value="Prot_kinase_dom"/>
</dbReference>
<protein>
    <submittedName>
        <fullName evidence="9">Transmembrane signal receptor</fullName>
    </submittedName>
</protein>
<accession>A0AAV3S020</accession>
<dbReference type="Proteomes" id="UP001454036">
    <property type="component" value="Unassembled WGS sequence"/>
</dbReference>
<sequence length="641" mass="70778">MAAVRTMSTKSSSSTSTSSYVFIMIIVLSVSNVVISQTDVAGMLLGLKEDFENTSALDFSWIKGTNPCDNKKRWAGVACLKGKVRDLRLSGFNLSGDFTVDAIADLQGLRTIDIANNGFSGPIPDFYMIEGLRVLLANHNKFSGQIVPTFFATKQPSRLRFIDLSSNELSGKIPESLVTSTPNLKELSLQHNEFAGPVPLFSQNSLIKVNLSFNKLEGEIPEAMIVRFGADSFAENPALCSPKIGKECSNNNVTAKASPELLNSSATKWIVLGVLIVCLICTLLIRKHQKHDHFTPLVKENDSVHMHKAVSRSRTSSINRRVGHLSSNSIGSSSSRRLSGRGRGSAELIIVNDERGTFGLPDLMKASAEVLGNGALGSAYKAVMENGVSVVVKRLRDLNKFHRDEFGMQMRYLGALRHKNILPPLAYHYRREEKLVVNEFVARGSLLFLLHGDRGIAHSELTWPIRLKIIKGVAQGMAFLHSKFPAYELPHGNLKSSNILLSTDYEPLLSDYAYHPMFSSTEAALSLFAYRSPEALKYQQVSLKSDVYCLGMVILEVLTGKFPSQYFNNEKGGTDIVEWARAFVSDRRETELIDPEIASTISSSIGEMVRLLHIGVDCTNNEYDSRIDMNEAVSMIEDIQA</sequence>
<dbReference type="GO" id="GO:0016020">
    <property type="term" value="C:membrane"/>
    <property type="evidence" value="ECO:0007669"/>
    <property type="project" value="UniProtKB-SubCell"/>
</dbReference>
<dbReference type="Pfam" id="PF07714">
    <property type="entry name" value="PK_Tyr_Ser-Thr"/>
    <property type="match status" value="1"/>
</dbReference>
<keyword evidence="3 7" id="KW-0812">Transmembrane</keyword>
<dbReference type="InterPro" id="IPR001611">
    <property type="entry name" value="Leu-rich_rpt"/>
</dbReference>